<dbReference type="PRINTS" id="PR00385">
    <property type="entry name" value="P450"/>
</dbReference>
<protein>
    <submittedName>
        <fullName evidence="9">Pentalenene oxygenase</fullName>
        <ecNumber evidence="9">1.14.13.133</ecNumber>
    </submittedName>
</protein>
<dbReference type="InterPro" id="IPR002403">
    <property type="entry name" value="Cyt_P450_E_grp-IV"/>
</dbReference>
<dbReference type="GO" id="GO:0004497">
    <property type="term" value="F:monooxygenase activity"/>
    <property type="evidence" value="ECO:0007669"/>
    <property type="project" value="UniProtKB-KW"/>
</dbReference>
<dbReference type="STRING" id="1177755.A7A08_01036"/>
<dbReference type="InterPro" id="IPR001128">
    <property type="entry name" value="Cyt_P450"/>
</dbReference>
<comment type="caution">
    <text evidence="9">The sequence shown here is derived from an EMBL/GenBank/DDBJ whole genome shotgun (WGS) entry which is preliminary data.</text>
</comment>
<comment type="cofactor">
    <cofactor evidence="7">
        <name>heme</name>
        <dbReference type="ChEBI" id="CHEBI:30413"/>
    </cofactor>
</comment>
<evidence type="ECO:0000256" key="5">
    <source>
        <dbReference type="ARBA" id="ARBA00023004"/>
    </source>
</evidence>
<feature type="binding site" description="axial binding residue" evidence="7">
    <location>
        <position position="367"/>
    </location>
    <ligand>
        <name>heme</name>
        <dbReference type="ChEBI" id="CHEBI:30413"/>
    </ligand>
    <ligandPart>
        <name>Fe</name>
        <dbReference type="ChEBI" id="CHEBI:18248"/>
    </ligandPart>
</feature>
<evidence type="ECO:0000256" key="1">
    <source>
        <dbReference type="ARBA" id="ARBA00010617"/>
    </source>
</evidence>
<keyword evidence="2 7" id="KW-0349">Heme</keyword>
<evidence type="ECO:0000313" key="10">
    <source>
        <dbReference type="Proteomes" id="UP000095087"/>
    </source>
</evidence>
<dbReference type="SUPFAM" id="SSF48264">
    <property type="entry name" value="Cytochrome P450"/>
    <property type="match status" value="1"/>
</dbReference>
<dbReference type="GO" id="GO:0020037">
    <property type="term" value="F:heme binding"/>
    <property type="evidence" value="ECO:0007669"/>
    <property type="project" value="InterPro"/>
</dbReference>
<evidence type="ECO:0000313" key="9">
    <source>
        <dbReference type="EMBL" id="ODA67869.1"/>
    </source>
</evidence>
<organism evidence="9 10">
    <name type="scientific">Methyloligella halotolerans</name>
    <dbReference type="NCBI Taxonomy" id="1177755"/>
    <lineage>
        <taxon>Bacteria</taxon>
        <taxon>Pseudomonadati</taxon>
        <taxon>Pseudomonadota</taxon>
        <taxon>Alphaproteobacteria</taxon>
        <taxon>Hyphomicrobiales</taxon>
        <taxon>Hyphomicrobiaceae</taxon>
        <taxon>Methyloligella</taxon>
    </lineage>
</organism>
<dbReference type="Gene3D" id="1.10.630.10">
    <property type="entry name" value="Cytochrome P450"/>
    <property type="match status" value="1"/>
</dbReference>
<keyword evidence="10" id="KW-1185">Reference proteome</keyword>
<name>A0A1E2S0L9_9HYPH</name>
<dbReference type="GO" id="GO:0016705">
    <property type="term" value="F:oxidoreductase activity, acting on paired donors, with incorporation or reduction of molecular oxygen"/>
    <property type="evidence" value="ECO:0007669"/>
    <property type="project" value="InterPro"/>
</dbReference>
<proteinExistence type="inferred from homology"/>
<evidence type="ECO:0000256" key="2">
    <source>
        <dbReference type="ARBA" id="ARBA00022617"/>
    </source>
</evidence>
<dbReference type="InterPro" id="IPR036396">
    <property type="entry name" value="Cyt_P450_sf"/>
</dbReference>
<evidence type="ECO:0000256" key="4">
    <source>
        <dbReference type="ARBA" id="ARBA00023002"/>
    </source>
</evidence>
<dbReference type="GO" id="GO:0005506">
    <property type="term" value="F:iron ion binding"/>
    <property type="evidence" value="ECO:0007669"/>
    <property type="project" value="InterPro"/>
</dbReference>
<dbReference type="RefSeq" id="WP_069094427.1">
    <property type="nucleotide sequence ID" value="NZ_MASI01000002.1"/>
</dbReference>
<evidence type="ECO:0000256" key="8">
    <source>
        <dbReference type="RuleBase" id="RU000461"/>
    </source>
</evidence>
<dbReference type="OrthoDB" id="9764248at2"/>
<sequence>MRHLFADLSAFRRDPLGFMREKGNGTDEPLVKLALGPQPVYLVNSPELVKPVLNHTEDAIDKGKYIKKLKPAFGNSFLLMSGKESKRRREVVHATLGRSTVLEQVPAMAATIRQLAGALALEEQFNVHKVTGPLTLRLISVALFGHQVLSPADELALLRAVHLIEHELEEDMFRIWPRGPKSWLRRRRKYAEAHRIMGLVVKRVRENAGSSSVLTSLEEMGLSDNDIRDEILTMLLAGHHTTASAAVWVLYYLTTQAGLADRIARECAVVTDDSGDIVAADLKNAPVSMALAREVLRLYPSAWWFSRETKKTVEIAGHTLKKGSALIICPWQMQRHPAYWDDPDSFRMDRQFNNKAYIPFGVGPRTCVGMGVALLELQLLALEFASAYHLSAVSETPAPEPRASLTLIPPPIELSLTIRENIAFDEAAA</sequence>
<dbReference type="PANTHER" id="PTHR24291">
    <property type="entry name" value="CYTOCHROME P450 FAMILY 4"/>
    <property type="match status" value="1"/>
</dbReference>
<evidence type="ECO:0000256" key="7">
    <source>
        <dbReference type="PIRSR" id="PIRSR602403-1"/>
    </source>
</evidence>
<dbReference type="PROSITE" id="PS00086">
    <property type="entry name" value="CYTOCHROME_P450"/>
    <property type="match status" value="1"/>
</dbReference>
<dbReference type="PANTHER" id="PTHR24291:SF50">
    <property type="entry name" value="BIFUNCTIONAL ALBAFLAVENONE MONOOXYGENASE_TERPENE SYNTHASE"/>
    <property type="match status" value="1"/>
</dbReference>
<dbReference type="EMBL" id="MASI01000002">
    <property type="protein sequence ID" value="ODA67869.1"/>
    <property type="molecule type" value="Genomic_DNA"/>
</dbReference>
<dbReference type="InterPro" id="IPR050196">
    <property type="entry name" value="Cytochrome_P450_Monoox"/>
</dbReference>
<keyword evidence="6 8" id="KW-0503">Monooxygenase</keyword>
<accession>A0A1E2S0L9</accession>
<dbReference type="Pfam" id="PF00067">
    <property type="entry name" value="p450"/>
    <property type="match status" value="1"/>
</dbReference>
<dbReference type="InterPro" id="IPR017972">
    <property type="entry name" value="Cyt_P450_CS"/>
</dbReference>
<dbReference type="PRINTS" id="PR00465">
    <property type="entry name" value="EP450IV"/>
</dbReference>
<keyword evidence="4 8" id="KW-0560">Oxidoreductase</keyword>
<keyword evidence="3 7" id="KW-0479">Metal-binding</keyword>
<dbReference type="EC" id="1.14.13.133" evidence="9"/>
<reference evidence="9 10" key="1">
    <citation type="submission" date="2016-07" db="EMBL/GenBank/DDBJ databases">
        <title>Draft genome sequence of Methyloligella halotolerans C2T (VKM B-2706T=CCUG 61687T=DSM 25045T), a halotolerant polyhydroxybutyrate accumulating methylotroph.</title>
        <authorList>
            <person name="Vasilenko O.V."/>
            <person name="Doronina N.V."/>
            <person name="Poroshina M.N."/>
            <person name="Tarlachkov S.V."/>
            <person name="Trotsenko Y.A."/>
        </authorList>
    </citation>
    <scope>NUCLEOTIDE SEQUENCE [LARGE SCALE GENOMIC DNA]</scope>
    <source>
        <strain evidence="9 10">VKM B-2706</strain>
    </source>
</reference>
<dbReference type="AlphaFoldDB" id="A0A1E2S0L9"/>
<gene>
    <name evidence="9" type="ORF">A7A08_01036</name>
</gene>
<keyword evidence="5 7" id="KW-0408">Iron</keyword>
<evidence type="ECO:0000256" key="3">
    <source>
        <dbReference type="ARBA" id="ARBA00022723"/>
    </source>
</evidence>
<comment type="similarity">
    <text evidence="1 8">Belongs to the cytochrome P450 family.</text>
</comment>
<dbReference type="Proteomes" id="UP000095087">
    <property type="component" value="Unassembled WGS sequence"/>
</dbReference>
<evidence type="ECO:0000256" key="6">
    <source>
        <dbReference type="ARBA" id="ARBA00023033"/>
    </source>
</evidence>